<keyword evidence="1" id="KW-0378">Hydrolase</keyword>
<dbReference type="RefSeq" id="WP_165894396.1">
    <property type="nucleotide sequence ID" value="NZ_SMBZ01000023.1"/>
</dbReference>
<dbReference type="SUPFAM" id="SSF53474">
    <property type="entry name" value="alpha/beta-Hydrolases"/>
    <property type="match status" value="1"/>
</dbReference>
<feature type="domain" description="BD-FAE-like" evidence="2">
    <location>
        <begin position="33"/>
        <end position="233"/>
    </location>
</feature>
<gene>
    <name evidence="3" type="ORF">EDC17_102337</name>
</gene>
<protein>
    <submittedName>
        <fullName evidence="3">Acetyl esterase/lipase</fullName>
    </submittedName>
</protein>
<dbReference type="PANTHER" id="PTHR48081">
    <property type="entry name" value="AB HYDROLASE SUPERFAMILY PROTEIN C4A8.06C"/>
    <property type="match status" value="1"/>
</dbReference>
<evidence type="ECO:0000313" key="3">
    <source>
        <dbReference type="EMBL" id="TCV12585.1"/>
    </source>
</evidence>
<dbReference type="EMBL" id="SMBZ01000023">
    <property type="protein sequence ID" value="TCV12585.1"/>
    <property type="molecule type" value="Genomic_DNA"/>
</dbReference>
<dbReference type="Gene3D" id="3.40.50.1820">
    <property type="entry name" value="alpha/beta hydrolase"/>
    <property type="match status" value="1"/>
</dbReference>
<comment type="caution">
    <text evidence="3">The sequence shown here is derived from an EMBL/GenBank/DDBJ whole genome shotgun (WGS) entry which is preliminary data.</text>
</comment>
<dbReference type="InterPro" id="IPR049492">
    <property type="entry name" value="BD-FAE-like_dom"/>
</dbReference>
<dbReference type="GO" id="GO:0016787">
    <property type="term" value="F:hydrolase activity"/>
    <property type="evidence" value="ECO:0007669"/>
    <property type="project" value="UniProtKB-KW"/>
</dbReference>
<evidence type="ECO:0000256" key="1">
    <source>
        <dbReference type="ARBA" id="ARBA00022801"/>
    </source>
</evidence>
<dbReference type="InterPro" id="IPR050300">
    <property type="entry name" value="GDXG_lipolytic_enzyme"/>
</dbReference>
<dbReference type="InterPro" id="IPR029058">
    <property type="entry name" value="AB_hydrolase_fold"/>
</dbReference>
<evidence type="ECO:0000259" key="2">
    <source>
        <dbReference type="Pfam" id="PF20434"/>
    </source>
</evidence>
<sequence length="268" mass="29710">MINCKEDNPIVHPTDQDVILENVSYGTHERNKMDIQLPSGRNSSKTKILVLIHGGGWIGGDKSDFDVLLNTANLENLKKEFPDIAVFTLNYRLATTNANQYPAAEQDIKKAMEFIFGNADSYQVNANAIYLAESAGAHLAALYTTKNPSPRLKGTIGISGAYALNSLYADGNNEAKEVLQTFLGGTPQNQEQKYYDASPVNFIQATTIKYLLLHGRDDRLTPISQAEKFETALKSKNVDVQKFYYSGGHGIPPEHLLEGLQRIQNFLK</sequence>
<reference evidence="3 4" key="1">
    <citation type="submission" date="2019-03" db="EMBL/GenBank/DDBJ databases">
        <title>Genomic Encyclopedia of Type Strains, Phase IV (KMG-IV): sequencing the most valuable type-strain genomes for metagenomic binning, comparative biology and taxonomic classification.</title>
        <authorList>
            <person name="Goeker M."/>
        </authorList>
    </citation>
    <scope>NUCLEOTIDE SEQUENCE [LARGE SCALE GENOMIC DNA]</scope>
    <source>
        <strain evidence="3 4">DSM 22362</strain>
    </source>
</reference>
<evidence type="ECO:0000313" key="4">
    <source>
        <dbReference type="Proteomes" id="UP000295197"/>
    </source>
</evidence>
<dbReference type="Pfam" id="PF20434">
    <property type="entry name" value="BD-FAE"/>
    <property type="match status" value="1"/>
</dbReference>
<dbReference type="PANTHER" id="PTHR48081:SF33">
    <property type="entry name" value="KYNURENINE FORMAMIDASE"/>
    <property type="match status" value="1"/>
</dbReference>
<proteinExistence type="predicted"/>
<accession>A0A4R3VZ84</accession>
<name>A0A4R3VZ84_9SPHI</name>
<keyword evidence="4" id="KW-1185">Reference proteome</keyword>
<dbReference type="AlphaFoldDB" id="A0A4R3VZ84"/>
<dbReference type="Proteomes" id="UP000295197">
    <property type="component" value="Unassembled WGS sequence"/>
</dbReference>
<organism evidence="3 4">
    <name type="scientific">Sphingobacterium alimentarium</name>
    <dbReference type="NCBI Taxonomy" id="797292"/>
    <lineage>
        <taxon>Bacteria</taxon>
        <taxon>Pseudomonadati</taxon>
        <taxon>Bacteroidota</taxon>
        <taxon>Sphingobacteriia</taxon>
        <taxon>Sphingobacteriales</taxon>
        <taxon>Sphingobacteriaceae</taxon>
        <taxon>Sphingobacterium</taxon>
    </lineage>
</organism>